<evidence type="ECO:0000259" key="2">
    <source>
        <dbReference type="PROSITE" id="PS50041"/>
    </source>
</evidence>
<dbReference type="PROSITE" id="PS50041">
    <property type="entry name" value="C_TYPE_LECTIN_2"/>
    <property type="match status" value="1"/>
</dbReference>
<dbReference type="PANTHER" id="PTHR45784:SF3">
    <property type="entry name" value="C-TYPE LECTIN DOMAIN FAMILY 4 MEMBER K-LIKE-RELATED"/>
    <property type="match status" value="1"/>
</dbReference>
<protein>
    <submittedName>
        <fullName evidence="3">Uncharacterized protein LOC122983437 isoform X1</fullName>
    </submittedName>
</protein>
<dbReference type="Pfam" id="PF00059">
    <property type="entry name" value="Lectin_C"/>
    <property type="match status" value="1"/>
</dbReference>
<name>A0AAV1P9I3_SCOSC</name>
<reference evidence="3 4" key="1">
    <citation type="submission" date="2024-01" db="EMBL/GenBank/DDBJ databases">
        <authorList>
            <person name="Alioto T."/>
            <person name="Alioto T."/>
            <person name="Gomez Garrido J."/>
        </authorList>
    </citation>
    <scope>NUCLEOTIDE SEQUENCE [LARGE SCALE GENOMIC DNA]</scope>
</reference>
<dbReference type="SMART" id="SM00034">
    <property type="entry name" value="CLECT"/>
    <property type="match status" value="1"/>
</dbReference>
<dbReference type="CDD" id="cd00037">
    <property type="entry name" value="CLECT"/>
    <property type="match status" value="1"/>
</dbReference>
<accession>A0AAV1P9I3</accession>
<evidence type="ECO:0000313" key="4">
    <source>
        <dbReference type="Proteomes" id="UP001314229"/>
    </source>
</evidence>
<dbReference type="AlphaFoldDB" id="A0AAV1P9I3"/>
<dbReference type="PANTHER" id="PTHR45784">
    <property type="entry name" value="C-TYPE LECTIN DOMAIN FAMILY 20 MEMBER A-RELATED"/>
    <property type="match status" value="1"/>
</dbReference>
<dbReference type="Proteomes" id="UP001314229">
    <property type="component" value="Unassembled WGS sequence"/>
</dbReference>
<gene>
    <name evidence="3" type="ORF">FSCOSCO3_A022889</name>
</gene>
<dbReference type="InterPro" id="IPR001304">
    <property type="entry name" value="C-type_lectin-like"/>
</dbReference>
<dbReference type="SUPFAM" id="SSF56436">
    <property type="entry name" value="C-type lectin-like"/>
    <property type="match status" value="1"/>
</dbReference>
<feature type="signal peptide" evidence="1">
    <location>
        <begin position="1"/>
        <end position="29"/>
    </location>
</feature>
<dbReference type="Gene3D" id="3.10.100.10">
    <property type="entry name" value="Mannose-Binding Protein A, subunit A"/>
    <property type="match status" value="1"/>
</dbReference>
<evidence type="ECO:0000256" key="1">
    <source>
        <dbReference type="SAM" id="SignalP"/>
    </source>
</evidence>
<dbReference type="InterPro" id="IPR016186">
    <property type="entry name" value="C-type_lectin-like/link_sf"/>
</dbReference>
<proteinExistence type="predicted"/>
<keyword evidence="4" id="KW-1185">Reference proteome</keyword>
<evidence type="ECO:0000313" key="3">
    <source>
        <dbReference type="EMBL" id="CAK6967307.1"/>
    </source>
</evidence>
<feature type="domain" description="C-type lectin" evidence="2">
    <location>
        <begin position="184"/>
        <end position="309"/>
    </location>
</feature>
<organism evidence="3 4">
    <name type="scientific">Scomber scombrus</name>
    <name type="common">Atlantic mackerel</name>
    <name type="synonym">Scomber vernalis</name>
    <dbReference type="NCBI Taxonomy" id="13677"/>
    <lineage>
        <taxon>Eukaryota</taxon>
        <taxon>Metazoa</taxon>
        <taxon>Chordata</taxon>
        <taxon>Craniata</taxon>
        <taxon>Vertebrata</taxon>
        <taxon>Euteleostomi</taxon>
        <taxon>Actinopterygii</taxon>
        <taxon>Neopterygii</taxon>
        <taxon>Teleostei</taxon>
        <taxon>Neoteleostei</taxon>
        <taxon>Acanthomorphata</taxon>
        <taxon>Pelagiaria</taxon>
        <taxon>Scombriformes</taxon>
        <taxon>Scombridae</taxon>
        <taxon>Scomber</taxon>
    </lineage>
</organism>
<keyword evidence="1" id="KW-0732">Signal</keyword>
<sequence>MAQKIYLPLLLLATIQLLMVSAKVEKCLGKRLEYGLTTNCEDHDWITKFSCTAGRWNWKLICCEAEKVKVKFVALPRISCEPKDMDSNDRHTKYYYHNKSNVINLKKVKGPIKICRRDNTFFLIRASKHTCDRCGNKCSDVNTGNGDTFHQNIKIHLQPSNDRTVNIKVEISKIVKNYSINCTSGNTALQFYSEPKSWIEALKTCRGNQSELVHITNQSVWYDVNSLLKKEDKTVLNNGVWIGLERSIFGCNPKWMWTSREDVNCYYSFEGFPVDPLNHHCGKVMWSETTHNYIWLDEDCFKELPFICQRKT</sequence>
<dbReference type="EMBL" id="CAWUFR010000103">
    <property type="protein sequence ID" value="CAK6967307.1"/>
    <property type="molecule type" value="Genomic_DNA"/>
</dbReference>
<feature type="chain" id="PRO_5043617731" evidence="1">
    <location>
        <begin position="30"/>
        <end position="312"/>
    </location>
</feature>
<dbReference type="InterPro" id="IPR016187">
    <property type="entry name" value="CTDL_fold"/>
</dbReference>
<comment type="caution">
    <text evidence="3">The sequence shown here is derived from an EMBL/GenBank/DDBJ whole genome shotgun (WGS) entry which is preliminary data.</text>
</comment>